<evidence type="ECO:0000256" key="1">
    <source>
        <dbReference type="ARBA" id="ARBA00022679"/>
    </source>
</evidence>
<protein>
    <recommendedName>
        <fullName evidence="3">Sulfurtransferase</fullName>
    </recommendedName>
</protein>
<name>A0A512AHD1_9SPHN</name>
<dbReference type="FunFam" id="3.40.250.10:FF:000001">
    <property type="entry name" value="Sulfurtransferase"/>
    <property type="match status" value="1"/>
</dbReference>
<dbReference type="SMART" id="SM00450">
    <property type="entry name" value="RHOD"/>
    <property type="match status" value="2"/>
</dbReference>
<dbReference type="InterPro" id="IPR045078">
    <property type="entry name" value="TST/MPST-like"/>
</dbReference>
<dbReference type="InterPro" id="IPR001307">
    <property type="entry name" value="Thiosulphate_STrfase_CS"/>
</dbReference>
<evidence type="ECO:0000313" key="5">
    <source>
        <dbReference type="EMBL" id="GEN99105.1"/>
    </source>
</evidence>
<dbReference type="AlphaFoldDB" id="A0A512AHD1"/>
<dbReference type="PANTHER" id="PTHR11364:SF27">
    <property type="entry name" value="SULFURTRANSFERASE"/>
    <property type="match status" value="1"/>
</dbReference>
<dbReference type="RefSeq" id="WP_147158482.1">
    <property type="nucleotide sequence ID" value="NZ_BJYR01000007.1"/>
</dbReference>
<dbReference type="GO" id="GO:0004792">
    <property type="term" value="F:thiosulfate-cyanide sulfurtransferase activity"/>
    <property type="evidence" value="ECO:0007669"/>
    <property type="project" value="InterPro"/>
</dbReference>
<dbReference type="SUPFAM" id="SSF52821">
    <property type="entry name" value="Rhodanese/Cell cycle control phosphatase"/>
    <property type="match status" value="2"/>
</dbReference>
<dbReference type="Gene3D" id="3.40.250.10">
    <property type="entry name" value="Rhodanese-like domain"/>
    <property type="match status" value="2"/>
</dbReference>
<keyword evidence="6" id="KW-1185">Reference proteome</keyword>
<dbReference type="OrthoDB" id="9781034at2"/>
<gene>
    <name evidence="5" type="primary">SseA</name>
    <name evidence="5" type="ORF">NSE01_09380</name>
</gene>
<reference evidence="5 6" key="1">
    <citation type="submission" date="2019-07" db="EMBL/GenBank/DDBJ databases">
        <title>Whole genome shotgun sequence of Novosphingobium sediminis NBRC 106119.</title>
        <authorList>
            <person name="Hosoyama A."/>
            <person name="Uohara A."/>
            <person name="Ohji S."/>
            <person name="Ichikawa N."/>
        </authorList>
    </citation>
    <scope>NUCLEOTIDE SEQUENCE [LARGE SCALE GENOMIC DNA]</scope>
    <source>
        <strain evidence="5 6">NBRC 106119</strain>
    </source>
</reference>
<evidence type="ECO:0000256" key="2">
    <source>
        <dbReference type="ARBA" id="ARBA00022737"/>
    </source>
</evidence>
<dbReference type="NCBIfam" id="NF008557">
    <property type="entry name" value="PRK11493.1"/>
    <property type="match status" value="1"/>
</dbReference>
<feature type="domain" description="Rhodanese" evidence="4">
    <location>
        <begin position="15"/>
        <end position="132"/>
    </location>
</feature>
<organism evidence="5 6">
    <name type="scientific">Novosphingobium sediminis</name>
    <dbReference type="NCBI Taxonomy" id="707214"/>
    <lineage>
        <taxon>Bacteria</taxon>
        <taxon>Pseudomonadati</taxon>
        <taxon>Pseudomonadota</taxon>
        <taxon>Alphaproteobacteria</taxon>
        <taxon>Sphingomonadales</taxon>
        <taxon>Sphingomonadaceae</taxon>
        <taxon>Novosphingobium</taxon>
    </lineage>
</organism>
<dbReference type="PROSITE" id="PS50206">
    <property type="entry name" value="RHODANESE_3"/>
    <property type="match status" value="2"/>
</dbReference>
<sequence>MDSLVSTQWLASELRASDLRIVDASAFLPEHSRDPALEYEACHIPGAVFMNLAELADPARPGLNMLPSAERFASKMQSLGLGDGSRIVLYDDSPVKTAARAWFMLTMFGAANVALLDGGIAKWKAEGRPCAQGKETLRHRHFTVWSDDRQVRSKDDVLANLESNAALVIDARGPGRFTGDVAEVKPGLASGHIPGARNVYYASMFKPDGTWKSPDEIRAVFDAAGVDLTRPLISSCGSGVTANVLIFAAQLIGKHDVALYDGSWSEWGSDPATPKETGAAR</sequence>
<comment type="caution">
    <text evidence="5">The sequence shown here is derived from an EMBL/GenBank/DDBJ whole genome shotgun (WGS) entry which is preliminary data.</text>
</comment>
<dbReference type="InterPro" id="IPR001763">
    <property type="entry name" value="Rhodanese-like_dom"/>
</dbReference>
<dbReference type="CDD" id="cd01448">
    <property type="entry name" value="TST_Repeat_1"/>
    <property type="match status" value="1"/>
</dbReference>
<accession>A0A512AHD1</accession>
<proteinExistence type="predicted"/>
<dbReference type="Proteomes" id="UP000321464">
    <property type="component" value="Unassembled WGS sequence"/>
</dbReference>
<dbReference type="EMBL" id="BJYR01000007">
    <property type="protein sequence ID" value="GEN99105.1"/>
    <property type="molecule type" value="Genomic_DNA"/>
</dbReference>
<feature type="domain" description="Rhodanese" evidence="4">
    <location>
        <begin position="162"/>
        <end position="276"/>
    </location>
</feature>
<dbReference type="PROSITE" id="PS00683">
    <property type="entry name" value="RHODANESE_2"/>
    <property type="match status" value="1"/>
</dbReference>
<evidence type="ECO:0000313" key="6">
    <source>
        <dbReference type="Proteomes" id="UP000321464"/>
    </source>
</evidence>
<keyword evidence="2" id="KW-0677">Repeat</keyword>
<evidence type="ECO:0000259" key="4">
    <source>
        <dbReference type="PROSITE" id="PS50206"/>
    </source>
</evidence>
<evidence type="ECO:0000256" key="3">
    <source>
        <dbReference type="RuleBase" id="RU000507"/>
    </source>
</evidence>
<dbReference type="PANTHER" id="PTHR11364">
    <property type="entry name" value="THIOSULFATE SULFERTANSFERASE"/>
    <property type="match status" value="1"/>
</dbReference>
<dbReference type="InterPro" id="IPR036873">
    <property type="entry name" value="Rhodanese-like_dom_sf"/>
</dbReference>
<dbReference type="Pfam" id="PF00581">
    <property type="entry name" value="Rhodanese"/>
    <property type="match status" value="2"/>
</dbReference>
<keyword evidence="1 3" id="KW-0808">Transferase</keyword>
<dbReference type="CDD" id="cd01449">
    <property type="entry name" value="TST_Repeat_2"/>
    <property type="match status" value="1"/>
</dbReference>